<evidence type="ECO:0000313" key="2">
    <source>
        <dbReference type="WBParaSite" id="L893_g9885.t1"/>
    </source>
</evidence>
<dbReference type="AlphaFoldDB" id="A0A1I8AVC9"/>
<protein>
    <submittedName>
        <fullName evidence="2">Integrase</fullName>
    </submittedName>
</protein>
<evidence type="ECO:0000313" key="1">
    <source>
        <dbReference type="Proteomes" id="UP000095287"/>
    </source>
</evidence>
<reference evidence="2" key="1">
    <citation type="submission" date="2016-11" db="UniProtKB">
        <authorList>
            <consortium name="WormBaseParasite"/>
        </authorList>
    </citation>
    <scope>IDENTIFICATION</scope>
</reference>
<dbReference type="WBParaSite" id="L893_g9885.t1">
    <property type="protein sequence ID" value="L893_g9885.t1"/>
    <property type="gene ID" value="L893_g9885"/>
</dbReference>
<proteinExistence type="predicted"/>
<accession>A0A1I8AVC9</accession>
<dbReference type="Proteomes" id="UP000095287">
    <property type="component" value="Unplaced"/>
</dbReference>
<name>A0A1I8AVC9_9BILA</name>
<organism evidence="1 2">
    <name type="scientific">Steinernema glaseri</name>
    <dbReference type="NCBI Taxonomy" id="37863"/>
    <lineage>
        <taxon>Eukaryota</taxon>
        <taxon>Metazoa</taxon>
        <taxon>Ecdysozoa</taxon>
        <taxon>Nematoda</taxon>
        <taxon>Chromadorea</taxon>
        <taxon>Rhabditida</taxon>
        <taxon>Tylenchina</taxon>
        <taxon>Panagrolaimomorpha</taxon>
        <taxon>Strongyloidoidea</taxon>
        <taxon>Steinernematidae</taxon>
        <taxon>Steinernema</taxon>
    </lineage>
</organism>
<keyword evidence="1" id="KW-1185">Reference proteome</keyword>
<sequence>MRHGGRIIIRCSHTKGAGRDSFRRKGEPPQWVPFSWKQLERPPEINVLWIFPTAYKGLITLAGGRPGMEKQYDQK</sequence>